<feature type="compositionally biased region" description="Basic and acidic residues" evidence="1">
    <location>
        <begin position="38"/>
        <end position="50"/>
    </location>
</feature>
<accession>A0ABQ9E8T7</accession>
<sequence>MSSKESKSVTTKIEKKETGKGIQQVTSKQTSTGSKIVGKQDSKSVEDVKGGKLVTTTTEQKTAVVYHKVT</sequence>
<feature type="compositionally biased region" description="Basic and acidic residues" evidence="1">
    <location>
        <begin position="1"/>
        <end position="19"/>
    </location>
</feature>
<gene>
    <name evidence="2" type="ORF">KUTeg_023788</name>
</gene>
<evidence type="ECO:0000256" key="1">
    <source>
        <dbReference type="SAM" id="MobiDB-lite"/>
    </source>
</evidence>
<protein>
    <submittedName>
        <fullName evidence="2">Uncharacterized protein</fullName>
    </submittedName>
</protein>
<dbReference type="EMBL" id="JARBDR010000921">
    <property type="protein sequence ID" value="KAJ8299728.1"/>
    <property type="molecule type" value="Genomic_DNA"/>
</dbReference>
<comment type="caution">
    <text evidence="2">The sequence shown here is derived from an EMBL/GenBank/DDBJ whole genome shotgun (WGS) entry which is preliminary data.</text>
</comment>
<name>A0ABQ9E8T7_TEGGR</name>
<evidence type="ECO:0000313" key="2">
    <source>
        <dbReference type="EMBL" id="KAJ8299728.1"/>
    </source>
</evidence>
<organism evidence="2 3">
    <name type="scientific">Tegillarca granosa</name>
    <name type="common">Malaysian cockle</name>
    <name type="synonym">Anadara granosa</name>
    <dbReference type="NCBI Taxonomy" id="220873"/>
    <lineage>
        <taxon>Eukaryota</taxon>
        <taxon>Metazoa</taxon>
        <taxon>Spiralia</taxon>
        <taxon>Lophotrochozoa</taxon>
        <taxon>Mollusca</taxon>
        <taxon>Bivalvia</taxon>
        <taxon>Autobranchia</taxon>
        <taxon>Pteriomorphia</taxon>
        <taxon>Arcoida</taxon>
        <taxon>Arcoidea</taxon>
        <taxon>Arcidae</taxon>
        <taxon>Tegillarca</taxon>
    </lineage>
</organism>
<evidence type="ECO:0000313" key="3">
    <source>
        <dbReference type="Proteomes" id="UP001217089"/>
    </source>
</evidence>
<keyword evidence="3" id="KW-1185">Reference proteome</keyword>
<proteinExistence type="predicted"/>
<dbReference type="Proteomes" id="UP001217089">
    <property type="component" value="Unassembled WGS sequence"/>
</dbReference>
<feature type="compositionally biased region" description="Polar residues" evidence="1">
    <location>
        <begin position="23"/>
        <end position="34"/>
    </location>
</feature>
<feature type="region of interest" description="Disordered" evidence="1">
    <location>
        <begin position="1"/>
        <end position="50"/>
    </location>
</feature>
<reference evidence="2 3" key="1">
    <citation type="submission" date="2022-12" db="EMBL/GenBank/DDBJ databases">
        <title>Chromosome-level genome of Tegillarca granosa.</title>
        <authorList>
            <person name="Kim J."/>
        </authorList>
    </citation>
    <scope>NUCLEOTIDE SEQUENCE [LARGE SCALE GENOMIC DNA]</scope>
    <source>
        <strain evidence="2">Teg-2019</strain>
        <tissue evidence="2">Adductor muscle</tissue>
    </source>
</reference>